<comment type="caution">
    <text evidence="1">The sequence shown here is derived from an EMBL/GenBank/DDBJ whole genome shotgun (WGS) entry which is preliminary data.</text>
</comment>
<accession>A0ABN7W3T0</accession>
<organism evidence="1 2">
    <name type="scientific">Gigaspora margarita</name>
    <dbReference type="NCBI Taxonomy" id="4874"/>
    <lineage>
        <taxon>Eukaryota</taxon>
        <taxon>Fungi</taxon>
        <taxon>Fungi incertae sedis</taxon>
        <taxon>Mucoromycota</taxon>
        <taxon>Glomeromycotina</taxon>
        <taxon>Glomeromycetes</taxon>
        <taxon>Diversisporales</taxon>
        <taxon>Gigasporaceae</taxon>
        <taxon>Gigaspora</taxon>
    </lineage>
</organism>
<evidence type="ECO:0000313" key="1">
    <source>
        <dbReference type="EMBL" id="CAG8814249.1"/>
    </source>
</evidence>
<reference evidence="1 2" key="1">
    <citation type="submission" date="2021-06" db="EMBL/GenBank/DDBJ databases">
        <authorList>
            <person name="Kallberg Y."/>
            <person name="Tangrot J."/>
            <person name="Rosling A."/>
        </authorList>
    </citation>
    <scope>NUCLEOTIDE SEQUENCE [LARGE SCALE GENOMIC DNA]</scope>
    <source>
        <strain evidence="1 2">120-4 pot B 10/14</strain>
    </source>
</reference>
<protein>
    <submittedName>
        <fullName evidence="1">34879_t:CDS:1</fullName>
    </submittedName>
</protein>
<dbReference type="EMBL" id="CAJVQB010029570">
    <property type="protein sequence ID" value="CAG8814249.1"/>
    <property type="molecule type" value="Genomic_DNA"/>
</dbReference>
<keyword evidence="2" id="KW-1185">Reference proteome</keyword>
<name>A0ABN7W3T0_GIGMA</name>
<proteinExistence type="predicted"/>
<dbReference type="Proteomes" id="UP000789901">
    <property type="component" value="Unassembled WGS sequence"/>
</dbReference>
<gene>
    <name evidence="1" type="ORF">GMARGA_LOCUS25997</name>
</gene>
<evidence type="ECO:0000313" key="2">
    <source>
        <dbReference type="Proteomes" id="UP000789901"/>
    </source>
</evidence>
<sequence>MSSKKQQLFSELLVSNSLSNSFEDPHLIEDASLYFVQKYRIKLFKKCLLAKTKYMDNAIEKFMIKKYEFGTRQWELKLGNTLQEILVSYWKNKWNEFNKLDFDDPFLNELFSTEDTIELKNDSSFIHQLTNDYASTGRKTKAQVTESFNFVLHLKSAENKSLELFVYEIAGSTYNLKSDKILSDKRKVFQELQDML</sequence>